<gene>
    <name evidence="2" type="primary">CSON013509</name>
</gene>
<protein>
    <submittedName>
        <fullName evidence="2">CSON013509 protein</fullName>
    </submittedName>
</protein>
<reference evidence="2" key="2">
    <citation type="submission" date="2018-07" db="EMBL/GenBank/DDBJ databases">
        <authorList>
            <person name="Quirk P.G."/>
            <person name="Krulwich T.A."/>
        </authorList>
    </citation>
    <scope>NUCLEOTIDE SEQUENCE</scope>
</reference>
<dbReference type="EMBL" id="UFQT01000067">
    <property type="protein sequence ID" value="SSX19342.1"/>
    <property type="molecule type" value="Genomic_DNA"/>
</dbReference>
<reference evidence="1" key="1">
    <citation type="submission" date="2018-04" db="EMBL/GenBank/DDBJ databases">
        <authorList>
            <person name="Go L.Y."/>
            <person name="Mitchell J.A."/>
        </authorList>
    </citation>
    <scope>NUCLEOTIDE SEQUENCE</scope>
    <source>
        <tissue evidence="1">Whole organism</tissue>
    </source>
</reference>
<organism evidence="2">
    <name type="scientific">Culicoides sonorensis</name>
    <name type="common">Biting midge</name>
    <dbReference type="NCBI Taxonomy" id="179676"/>
    <lineage>
        <taxon>Eukaryota</taxon>
        <taxon>Metazoa</taxon>
        <taxon>Ecdysozoa</taxon>
        <taxon>Arthropoda</taxon>
        <taxon>Hexapoda</taxon>
        <taxon>Insecta</taxon>
        <taxon>Pterygota</taxon>
        <taxon>Neoptera</taxon>
        <taxon>Endopterygota</taxon>
        <taxon>Diptera</taxon>
        <taxon>Nematocera</taxon>
        <taxon>Chironomoidea</taxon>
        <taxon>Ceratopogonidae</taxon>
        <taxon>Ceratopogoninae</taxon>
        <taxon>Culicoides</taxon>
        <taxon>Monoculicoides</taxon>
    </lineage>
</organism>
<name>A0A336LMP8_CULSO</name>
<proteinExistence type="predicted"/>
<dbReference type="AlphaFoldDB" id="A0A336LMP8"/>
<evidence type="ECO:0000313" key="2">
    <source>
        <dbReference type="EMBL" id="SSX19342.1"/>
    </source>
</evidence>
<dbReference type="EMBL" id="UFQS01000067">
    <property type="protein sequence ID" value="SSW98960.1"/>
    <property type="molecule type" value="Genomic_DNA"/>
</dbReference>
<sequence length="44" mass="5322">MFNLLNLKIMLKVKTIHSDMNKLMHKNEMKLVPSKQVLNQKRER</sequence>
<evidence type="ECO:0000313" key="1">
    <source>
        <dbReference type="EMBL" id="SSW98960.1"/>
    </source>
</evidence>
<accession>A0A336LMP8</accession>
<dbReference type="VEuPathDB" id="VectorBase:CSON013509"/>